<dbReference type="AlphaFoldDB" id="A0B953"/>
<dbReference type="EMBL" id="CP000477">
    <property type="protein sequence ID" value="ABK15227.1"/>
    <property type="molecule type" value="Genomic_DNA"/>
</dbReference>
<evidence type="ECO:0000256" key="1">
    <source>
        <dbReference type="SAM" id="MobiDB-lite"/>
    </source>
</evidence>
<protein>
    <submittedName>
        <fullName evidence="2">Sjogrens syndrome scleroderma autoantigen 1</fullName>
    </submittedName>
</protein>
<dbReference type="Pfam" id="PF06677">
    <property type="entry name" value="Auto_anti-p27"/>
    <property type="match status" value="1"/>
</dbReference>
<dbReference type="InterPro" id="IPR009563">
    <property type="entry name" value="SSSCA1"/>
</dbReference>
<accession>A0B953</accession>
<dbReference type="KEGG" id="mtp:Mthe_1453"/>
<feature type="region of interest" description="Disordered" evidence="1">
    <location>
        <begin position="70"/>
        <end position="98"/>
    </location>
</feature>
<name>A0B953_METTP</name>
<gene>
    <name evidence="2" type="ordered locus">Mthe_1453</name>
</gene>
<keyword evidence="3" id="KW-1185">Reference proteome</keyword>
<organism evidence="2 3">
    <name type="scientific">Methanothrix thermoacetophila (strain DSM 6194 / JCM 14653 / NBRC 101360 / PT)</name>
    <name type="common">Methanosaeta thermophila</name>
    <dbReference type="NCBI Taxonomy" id="349307"/>
    <lineage>
        <taxon>Archaea</taxon>
        <taxon>Methanobacteriati</taxon>
        <taxon>Methanobacteriota</taxon>
        <taxon>Stenosarchaea group</taxon>
        <taxon>Methanomicrobia</taxon>
        <taxon>Methanotrichales</taxon>
        <taxon>Methanotrichaceae</taxon>
        <taxon>Methanothrix</taxon>
    </lineage>
</organism>
<sequence length="154" mass="17417">MSLHGYGFLCQRRLEMNEKMDEEEMIRRITRMMEIGGTMLAEHHDCGAPLFRYKGEIICPVCSVSERVEQETTGRVPEEEKRVSEKHPSESTVQVGVTSSLGSHDEKECLAVVRSSLHAKLRELCKGIANEQDLSSLKSKLECIEIAIRALKQL</sequence>
<feature type="compositionally biased region" description="Basic and acidic residues" evidence="1">
    <location>
        <begin position="70"/>
        <end position="89"/>
    </location>
</feature>
<evidence type="ECO:0000313" key="2">
    <source>
        <dbReference type="EMBL" id="ABK15227.1"/>
    </source>
</evidence>
<evidence type="ECO:0000313" key="3">
    <source>
        <dbReference type="Proteomes" id="UP000000674"/>
    </source>
</evidence>
<proteinExistence type="predicted"/>
<dbReference type="HOGENOM" id="CLU_115702_0_0_2"/>
<reference evidence="2 3" key="1">
    <citation type="submission" date="2006-10" db="EMBL/GenBank/DDBJ databases">
        <title>Complete sequence of Methanosaeta thermophila PT.</title>
        <authorList>
            <consortium name="US DOE Joint Genome Institute"/>
            <person name="Copeland A."/>
            <person name="Lucas S."/>
            <person name="Lapidus A."/>
            <person name="Barry K."/>
            <person name="Detter J.C."/>
            <person name="Glavina del Rio T."/>
            <person name="Hammon N."/>
            <person name="Israni S."/>
            <person name="Pitluck S."/>
            <person name="Chain P."/>
            <person name="Malfatti S."/>
            <person name="Shin M."/>
            <person name="Vergez L."/>
            <person name="Schmutz J."/>
            <person name="Larimer F."/>
            <person name="Land M."/>
            <person name="Hauser L."/>
            <person name="Kyrpides N."/>
            <person name="Kim E."/>
            <person name="Smith K.S."/>
            <person name="Ingram-Smith C."/>
            <person name="Richardson P."/>
        </authorList>
    </citation>
    <scope>NUCLEOTIDE SEQUENCE [LARGE SCALE GENOMIC DNA]</scope>
    <source>
        <strain evidence="3">DSM 6194 / JCM 14653 / NBRC 101360 / PT</strain>
    </source>
</reference>
<dbReference type="Proteomes" id="UP000000674">
    <property type="component" value="Chromosome"/>
</dbReference>